<reference evidence="6" key="3">
    <citation type="submission" date="2015-04" db="UniProtKB">
        <authorList>
            <consortium name="EnsemblPlants"/>
        </authorList>
    </citation>
    <scope>IDENTIFICATION</scope>
</reference>
<dbReference type="InterPro" id="IPR002885">
    <property type="entry name" value="PPR_rpt"/>
</dbReference>
<dbReference type="Proteomes" id="UP000032180">
    <property type="component" value="Chromosome 10"/>
</dbReference>
<evidence type="ECO:0008006" key="8">
    <source>
        <dbReference type="Google" id="ProtNLM"/>
    </source>
</evidence>
<dbReference type="Gramene" id="LPERR10G09900.4">
    <property type="protein sequence ID" value="LPERR10G09900.4"/>
    <property type="gene ID" value="LPERR10G09900"/>
</dbReference>
<comment type="similarity">
    <text evidence="1">Belongs to the PPR family. P subfamily.</text>
</comment>
<feature type="repeat" description="PPR" evidence="4">
    <location>
        <begin position="409"/>
        <end position="443"/>
    </location>
</feature>
<dbReference type="Gramene" id="LPERR10G09900.3">
    <property type="protein sequence ID" value="LPERR10G09900.3"/>
    <property type="gene ID" value="LPERR10G09900"/>
</dbReference>
<protein>
    <recommendedName>
        <fullName evidence="8">Pentacotripeptide-repeat region of PRORP domain-containing protein</fullName>
    </recommendedName>
</protein>
<feature type="repeat" description="PPR" evidence="4">
    <location>
        <begin position="620"/>
        <end position="654"/>
    </location>
</feature>
<evidence type="ECO:0000313" key="7">
    <source>
        <dbReference type="Proteomes" id="UP000032180"/>
    </source>
</evidence>
<dbReference type="Gramene" id="LPERR10G09900.2">
    <property type="protein sequence ID" value="LPERR10G09900.2"/>
    <property type="gene ID" value="LPERR10G09900"/>
</dbReference>
<evidence type="ECO:0000313" key="6">
    <source>
        <dbReference type="EnsemblPlants" id="LPERR10G09900.5"/>
    </source>
</evidence>
<feature type="repeat" description="PPR" evidence="4">
    <location>
        <begin position="444"/>
        <end position="478"/>
    </location>
</feature>
<accession>A0A0D9XKP1</accession>
<feature type="compositionally biased region" description="Basic residues" evidence="5">
    <location>
        <begin position="8"/>
        <end position="18"/>
    </location>
</feature>
<dbReference type="EnsemblPlants" id="LPERR10G09900.5">
    <property type="protein sequence ID" value="LPERR10G09900.5"/>
    <property type="gene ID" value="LPERR10G09900"/>
</dbReference>
<reference evidence="6 7" key="2">
    <citation type="submission" date="2013-12" db="EMBL/GenBank/DDBJ databases">
        <authorList>
            <person name="Yu Y."/>
            <person name="Lee S."/>
            <person name="de Baynast K."/>
            <person name="Wissotski M."/>
            <person name="Liu L."/>
            <person name="Talag J."/>
            <person name="Goicoechea J."/>
            <person name="Angelova A."/>
            <person name="Jetty R."/>
            <person name="Kudrna D."/>
            <person name="Golser W."/>
            <person name="Rivera L."/>
            <person name="Zhang J."/>
            <person name="Wing R."/>
        </authorList>
    </citation>
    <scope>NUCLEOTIDE SEQUENCE</scope>
</reference>
<feature type="repeat" description="PPR" evidence="4">
    <location>
        <begin position="375"/>
        <end position="405"/>
    </location>
</feature>
<feature type="repeat" description="PPR" evidence="4">
    <location>
        <begin position="725"/>
        <end position="759"/>
    </location>
</feature>
<dbReference type="Gramene" id="LPERR10G09900.1">
    <property type="protein sequence ID" value="LPERR10G09900.1"/>
    <property type="gene ID" value="LPERR10G09900"/>
</dbReference>
<organism evidence="6 7">
    <name type="scientific">Leersia perrieri</name>
    <dbReference type="NCBI Taxonomy" id="77586"/>
    <lineage>
        <taxon>Eukaryota</taxon>
        <taxon>Viridiplantae</taxon>
        <taxon>Streptophyta</taxon>
        <taxon>Embryophyta</taxon>
        <taxon>Tracheophyta</taxon>
        <taxon>Spermatophyta</taxon>
        <taxon>Magnoliopsida</taxon>
        <taxon>Liliopsida</taxon>
        <taxon>Poales</taxon>
        <taxon>Poaceae</taxon>
        <taxon>BOP clade</taxon>
        <taxon>Oryzoideae</taxon>
        <taxon>Oryzeae</taxon>
        <taxon>Oryzinae</taxon>
        <taxon>Leersia</taxon>
    </lineage>
</organism>
<evidence type="ECO:0000256" key="5">
    <source>
        <dbReference type="SAM" id="MobiDB-lite"/>
    </source>
</evidence>
<dbReference type="NCBIfam" id="TIGR00756">
    <property type="entry name" value="PPR"/>
    <property type="match status" value="13"/>
</dbReference>
<feature type="repeat" description="PPR" evidence="4">
    <location>
        <begin position="514"/>
        <end position="544"/>
    </location>
</feature>
<name>A0A0D9XKP1_9ORYZ</name>
<dbReference type="EnsemblPlants" id="LPERR10G09900.3">
    <property type="protein sequence ID" value="LPERR10G09900.3"/>
    <property type="gene ID" value="LPERR10G09900"/>
</dbReference>
<feature type="repeat" description="PPR" evidence="4">
    <location>
        <begin position="655"/>
        <end position="689"/>
    </location>
</feature>
<dbReference type="PANTHER" id="PTHR47447:SF28">
    <property type="entry name" value="PENTACOTRIPEPTIDE-REPEAT REGION OF PRORP DOMAIN-CONTAINING PROTEIN"/>
    <property type="match status" value="1"/>
</dbReference>
<dbReference type="Gene3D" id="1.25.40.10">
    <property type="entry name" value="Tetratricopeptide repeat domain"/>
    <property type="match status" value="7"/>
</dbReference>
<dbReference type="eggNOG" id="KOG4197">
    <property type="taxonomic scope" value="Eukaryota"/>
</dbReference>
<dbReference type="Pfam" id="PF13041">
    <property type="entry name" value="PPR_2"/>
    <property type="match status" value="6"/>
</dbReference>
<dbReference type="EnsemblPlants" id="LPERR10G09900.1">
    <property type="protein sequence ID" value="LPERR10G09900.1"/>
    <property type="gene ID" value="LPERR10G09900"/>
</dbReference>
<feature type="region of interest" description="Disordered" evidence="5">
    <location>
        <begin position="1"/>
        <end position="105"/>
    </location>
</feature>
<proteinExistence type="inferred from homology"/>
<dbReference type="Pfam" id="PF12854">
    <property type="entry name" value="PPR_1"/>
    <property type="match status" value="1"/>
</dbReference>
<keyword evidence="3" id="KW-0809">Transit peptide</keyword>
<dbReference type="PANTHER" id="PTHR47447">
    <property type="entry name" value="OS03G0856100 PROTEIN"/>
    <property type="match status" value="1"/>
</dbReference>
<evidence type="ECO:0000256" key="1">
    <source>
        <dbReference type="ARBA" id="ARBA00007626"/>
    </source>
</evidence>
<feature type="compositionally biased region" description="Low complexity" evidence="5">
    <location>
        <begin position="19"/>
        <end position="39"/>
    </location>
</feature>
<dbReference type="EnsemblPlants" id="LPERR10G09900.2">
    <property type="protein sequence ID" value="LPERR10G09900.2"/>
    <property type="gene ID" value="LPERR10G09900"/>
</dbReference>
<dbReference type="InterPro" id="IPR011990">
    <property type="entry name" value="TPR-like_helical_dom_sf"/>
</dbReference>
<feature type="repeat" description="PPR" evidence="4">
    <location>
        <begin position="760"/>
        <end position="794"/>
    </location>
</feature>
<dbReference type="AlphaFoldDB" id="A0A0D9XKP1"/>
<sequence>MLQNSKAPYKRPNSKKPKPTSIQPTSPSPTPLLKSLPKKGQNPIHTNPVSAAAAAAEDKPASSDAPRRRRSVRPPPVISTPAGVPARDGAGAPRHETLPPPRMPFRPRLPLLPHLRRHLRSPFLPLPARRPLSYYPSTAAAVAEVTESEEDAVVNRAPKLIGFGGVVRGSARVGCNGGAVGEDDVVARIELCHELLRERRWREMRAGLAQLVSEQGSGSAPTLCDILWNRFRECDSNSCVWDALAASYARAQMVHDALYVLTKMTSLNMQISVFTYDSLLRGLRMTDKALELFEDMESCGISPSEHSHIILIDGLCKQDKVGEALSFLQEARKKGKFKPLGMTFNILMSALCNRGFVQDAKSFLCLMLKYGLIPDKYTFSTLIHGLCKVGSMLEAVDLFERVTKEVELEIVTYNCLINGYRLLGKTREIPRIIQMMRGQGIEPDLVTYTILIAGHCESGDVEEGMKIRKDVLDQGLQLNIVTYSVLLNALFKKGLVYEIDNLLGEIYNIGLDMDVVAYSILIHGYCKLGEIERALQVCNMMCSSLRVMPTSLNHLSILLGLSKKGLLVEARWYLDNVAIKCQPTDVVFYNVVIDGYAKIGDIVNAVRLYDQITVAGLQPTIVTCNSLLYGYCKIGDLQLAKSYFTAIQLSELVPTAVTYTTLMDALSEAGEVNTMIRLFYEMPEKRIKANAVTYSVVIKGLCKQLRFKEAISVLDDMDREGINPDPITYNTLIQGFCEAQDVQMAFHIHDRMLCRGLVPTPVTYNFLINVLCLKGKVTQAEELLDSLRENGIKLKKFAYTTLIKAQCSKRMPINAVLLVGKLLNAGFEVSIVDFSAAINRLCKRQFAIEAFMLVPIMLSVGIYPDTQMYYVLGRALQKSNELVYLPILNALAIKTGFKGSVLVSG</sequence>
<keyword evidence="7" id="KW-1185">Reference proteome</keyword>
<feature type="repeat" description="PPR" evidence="4">
    <location>
        <begin position="340"/>
        <end position="374"/>
    </location>
</feature>
<dbReference type="Pfam" id="PF01535">
    <property type="entry name" value="PPR"/>
    <property type="match status" value="1"/>
</dbReference>
<dbReference type="SUPFAM" id="SSF81901">
    <property type="entry name" value="HCP-like"/>
    <property type="match status" value="1"/>
</dbReference>
<dbReference type="HOGENOM" id="CLU_002706_49_12_1"/>
<feature type="repeat" description="PPR" evidence="4">
    <location>
        <begin position="585"/>
        <end position="619"/>
    </location>
</feature>
<dbReference type="Gramene" id="LPERR10G09900.5">
    <property type="protein sequence ID" value="LPERR10G09900.5"/>
    <property type="gene ID" value="LPERR10G09900"/>
</dbReference>
<evidence type="ECO:0000256" key="2">
    <source>
        <dbReference type="ARBA" id="ARBA00022737"/>
    </source>
</evidence>
<reference evidence="6 7" key="1">
    <citation type="submission" date="2012-08" db="EMBL/GenBank/DDBJ databases">
        <title>Oryza genome evolution.</title>
        <authorList>
            <person name="Wing R.A."/>
        </authorList>
    </citation>
    <scope>NUCLEOTIDE SEQUENCE</scope>
</reference>
<dbReference type="EnsemblPlants" id="LPERR10G09900.4">
    <property type="protein sequence ID" value="LPERR10G09900.4"/>
    <property type="gene ID" value="LPERR10G09900"/>
</dbReference>
<keyword evidence="2" id="KW-0677">Repeat</keyword>
<dbReference type="STRING" id="77586.A0A0D9XKP1"/>
<dbReference type="PROSITE" id="PS51375">
    <property type="entry name" value="PPR"/>
    <property type="match status" value="11"/>
</dbReference>
<evidence type="ECO:0000256" key="3">
    <source>
        <dbReference type="ARBA" id="ARBA00022946"/>
    </source>
</evidence>
<evidence type="ECO:0000256" key="4">
    <source>
        <dbReference type="PROSITE-ProRule" id="PRU00708"/>
    </source>
</evidence>
<feature type="repeat" description="PPR" evidence="4">
    <location>
        <begin position="690"/>
        <end position="724"/>
    </location>
</feature>